<dbReference type="Pfam" id="PF00293">
    <property type="entry name" value="NUDIX"/>
    <property type="match status" value="1"/>
</dbReference>
<dbReference type="Pfam" id="PF09297">
    <property type="entry name" value="Zn_ribbon_NUD"/>
    <property type="match status" value="1"/>
</dbReference>
<evidence type="ECO:0000256" key="4">
    <source>
        <dbReference type="ARBA" id="ARBA00012381"/>
    </source>
</evidence>
<comment type="similarity">
    <text evidence="3">Belongs to the Nudix hydrolase family. NudC subfamily.</text>
</comment>
<dbReference type="PANTHER" id="PTHR42904">
    <property type="entry name" value="NUDIX HYDROLASE, NUDC SUBFAMILY"/>
    <property type="match status" value="1"/>
</dbReference>
<organism evidence="12 13">
    <name type="scientific">Isoptericola halotolerans</name>
    <dbReference type="NCBI Taxonomy" id="300560"/>
    <lineage>
        <taxon>Bacteria</taxon>
        <taxon>Bacillati</taxon>
        <taxon>Actinomycetota</taxon>
        <taxon>Actinomycetes</taxon>
        <taxon>Micrococcales</taxon>
        <taxon>Promicromonosporaceae</taxon>
        <taxon>Isoptericola</taxon>
    </lineage>
</organism>
<gene>
    <name evidence="12" type="ORF">HDG69_000984</name>
</gene>
<dbReference type="EMBL" id="JABEZU010000001">
    <property type="protein sequence ID" value="NOV96431.1"/>
    <property type="molecule type" value="Genomic_DNA"/>
</dbReference>
<evidence type="ECO:0000256" key="2">
    <source>
        <dbReference type="ARBA" id="ARBA00001947"/>
    </source>
</evidence>
<dbReference type="InterPro" id="IPR049734">
    <property type="entry name" value="NudC-like_C"/>
</dbReference>
<evidence type="ECO:0000259" key="11">
    <source>
        <dbReference type="PROSITE" id="PS51462"/>
    </source>
</evidence>
<feature type="domain" description="Nudix hydrolase" evidence="11">
    <location>
        <begin position="172"/>
        <end position="304"/>
    </location>
</feature>
<evidence type="ECO:0000313" key="12">
    <source>
        <dbReference type="EMBL" id="NOV96431.1"/>
    </source>
</evidence>
<dbReference type="RefSeq" id="WP_171782612.1">
    <property type="nucleotide sequence ID" value="NZ_JABEZU010000001.1"/>
</dbReference>
<evidence type="ECO:0000256" key="10">
    <source>
        <dbReference type="SAM" id="MobiDB-lite"/>
    </source>
</evidence>
<accession>A0ABX2A1J4</accession>
<comment type="cofactor">
    <cofactor evidence="1">
        <name>Mg(2+)</name>
        <dbReference type="ChEBI" id="CHEBI:18420"/>
    </cofactor>
</comment>
<evidence type="ECO:0000256" key="3">
    <source>
        <dbReference type="ARBA" id="ARBA00009595"/>
    </source>
</evidence>
<dbReference type="NCBIfam" id="NF001299">
    <property type="entry name" value="PRK00241.1"/>
    <property type="match status" value="1"/>
</dbReference>
<protein>
    <recommendedName>
        <fullName evidence="4">NAD(+) diphosphatase</fullName>
        <ecNumber evidence="4">3.6.1.22</ecNumber>
    </recommendedName>
</protein>
<comment type="caution">
    <text evidence="12">The sequence shown here is derived from an EMBL/GenBank/DDBJ whole genome shotgun (WGS) entry which is preliminary data.</text>
</comment>
<dbReference type="PANTHER" id="PTHR42904:SF6">
    <property type="entry name" value="NAD-CAPPED RNA HYDROLASE NUDT12"/>
    <property type="match status" value="1"/>
</dbReference>
<dbReference type="Gene3D" id="3.90.79.10">
    <property type="entry name" value="Nucleoside Triphosphate Pyrophosphohydrolase"/>
    <property type="match status" value="1"/>
</dbReference>
<dbReference type="GO" id="GO:0016787">
    <property type="term" value="F:hydrolase activity"/>
    <property type="evidence" value="ECO:0007669"/>
    <property type="project" value="UniProtKB-KW"/>
</dbReference>
<keyword evidence="8" id="KW-0520">NAD</keyword>
<dbReference type="InterPro" id="IPR000086">
    <property type="entry name" value="NUDIX_hydrolase_dom"/>
</dbReference>
<dbReference type="CDD" id="cd03429">
    <property type="entry name" value="NUDIX_NADH_pyrophosphatase_Nudt13"/>
    <property type="match status" value="1"/>
</dbReference>
<dbReference type="EC" id="3.6.1.22" evidence="4"/>
<proteinExistence type="inferred from homology"/>
<dbReference type="Proteomes" id="UP000757540">
    <property type="component" value="Unassembled WGS sequence"/>
</dbReference>
<feature type="region of interest" description="Disordered" evidence="10">
    <location>
        <begin position="1"/>
        <end position="20"/>
    </location>
</feature>
<evidence type="ECO:0000256" key="1">
    <source>
        <dbReference type="ARBA" id="ARBA00001946"/>
    </source>
</evidence>
<feature type="compositionally biased region" description="Basic and acidic residues" evidence="10">
    <location>
        <begin position="11"/>
        <end position="20"/>
    </location>
</feature>
<evidence type="ECO:0000256" key="6">
    <source>
        <dbReference type="ARBA" id="ARBA00022801"/>
    </source>
</evidence>
<keyword evidence="7" id="KW-0460">Magnesium</keyword>
<evidence type="ECO:0000256" key="8">
    <source>
        <dbReference type="ARBA" id="ARBA00023027"/>
    </source>
</evidence>
<evidence type="ECO:0000313" key="13">
    <source>
        <dbReference type="Proteomes" id="UP000757540"/>
    </source>
</evidence>
<evidence type="ECO:0000256" key="5">
    <source>
        <dbReference type="ARBA" id="ARBA00022723"/>
    </source>
</evidence>
<dbReference type="InterPro" id="IPR015797">
    <property type="entry name" value="NUDIX_hydrolase-like_dom_sf"/>
</dbReference>
<reference evidence="12 13" key="1">
    <citation type="submission" date="2020-05" db="EMBL/GenBank/DDBJ databases">
        <title>Genomic Encyclopedia of Type Strains, Phase III (KMG-III): the genomes of soil and plant-associated and newly described type strains.</title>
        <authorList>
            <person name="Whitman W."/>
        </authorList>
    </citation>
    <scope>NUCLEOTIDE SEQUENCE [LARGE SCALE GENOMIC DNA]</scope>
    <source>
        <strain evidence="12 13">KCTC 19046</strain>
    </source>
</reference>
<keyword evidence="13" id="KW-1185">Reference proteome</keyword>
<keyword evidence="5" id="KW-0479">Metal-binding</keyword>
<dbReference type="Gene3D" id="3.90.79.20">
    <property type="match status" value="1"/>
</dbReference>
<keyword evidence="6 12" id="KW-0378">Hydrolase</keyword>
<dbReference type="InterPro" id="IPR050241">
    <property type="entry name" value="NAD-cap_RNA_hydrolase_NudC"/>
</dbReference>
<dbReference type="SUPFAM" id="SSF55811">
    <property type="entry name" value="Nudix"/>
    <property type="match status" value="1"/>
</dbReference>
<sequence length="316" mass="33669">MHPLELPFSRAGHDRAAHRRAEPDLVERLRADPRTRVLVLRGGRLAVVGQEPQRVALLPADEPARGADGSWAFLGEADGASYLSLVLPDGDEGPPQGADGWAGLRQVVLGQSAALAAAEPDVVLVHGLSVAAVALAGWHATHRRCGRCGAETTVVQAGWARRCAVDDRETYPRTDPAVIMAVVDDADRLLLGHAATWPTGRFSTLAGFVEAGEAPEDSVRREVAEETGVMVGTAPGDVVYRGSQAWPFPSSLMLGFRARAVSTAVQTDDEEVTDARWFTRDDLLAEVTSGAVGLPGRHSIARALIEEWYGAELPVV</sequence>
<comment type="cofactor">
    <cofactor evidence="2">
        <name>Zn(2+)</name>
        <dbReference type="ChEBI" id="CHEBI:29105"/>
    </cofactor>
</comment>
<evidence type="ECO:0000256" key="7">
    <source>
        <dbReference type="ARBA" id="ARBA00022842"/>
    </source>
</evidence>
<evidence type="ECO:0000256" key="9">
    <source>
        <dbReference type="ARBA" id="ARBA00023679"/>
    </source>
</evidence>
<dbReference type="PROSITE" id="PS51462">
    <property type="entry name" value="NUDIX"/>
    <property type="match status" value="1"/>
</dbReference>
<name>A0ABX2A1J4_9MICO</name>
<dbReference type="InterPro" id="IPR015376">
    <property type="entry name" value="Znr_NADH_PPase"/>
</dbReference>
<comment type="catalytic activity">
    <reaction evidence="9">
        <text>a 5'-end NAD(+)-phospho-ribonucleoside in mRNA + H2O = a 5'-end phospho-adenosine-phospho-ribonucleoside in mRNA + beta-nicotinamide D-ribonucleotide + 2 H(+)</text>
        <dbReference type="Rhea" id="RHEA:60876"/>
        <dbReference type="Rhea" id="RHEA-COMP:15698"/>
        <dbReference type="Rhea" id="RHEA-COMP:15719"/>
        <dbReference type="ChEBI" id="CHEBI:14649"/>
        <dbReference type="ChEBI" id="CHEBI:15377"/>
        <dbReference type="ChEBI" id="CHEBI:15378"/>
        <dbReference type="ChEBI" id="CHEBI:144029"/>
        <dbReference type="ChEBI" id="CHEBI:144051"/>
    </reaction>
    <physiologicalReaction direction="left-to-right" evidence="9">
        <dbReference type="Rhea" id="RHEA:60877"/>
    </physiologicalReaction>
</comment>